<dbReference type="Proteomes" id="UP000029725">
    <property type="component" value="Unassembled WGS sequence"/>
</dbReference>
<dbReference type="VEuPathDB" id="MicrosporidiaDB:DI09_23p50"/>
<accession>A0A098VSJ7</accession>
<organism evidence="2 3">
    <name type="scientific">Mitosporidium daphniae</name>
    <dbReference type="NCBI Taxonomy" id="1485682"/>
    <lineage>
        <taxon>Eukaryota</taxon>
        <taxon>Fungi</taxon>
        <taxon>Fungi incertae sedis</taxon>
        <taxon>Microsporidia</taxon>
        <taxon>Mitosporidium</taxon>
    </lineage>
</organism>
<proteinExistence type="predicted"/>
<keyword evidence="3" id="KW-1185">Reference proteome</keyword>
<name>A0A098VSJ7_9MICR</name>
<evidence type="ECO:0000256" key="1">
    <source>
        <dbReference type="SAM" id="MobiDB-lite"/>
    </source>
</evidence>
<dbReference type="RefSeq" id="XP_013238384.1">
    <property type="nucleotide sequence ID" value="XM_013382930.1"/>
</dbReference>
<dbReference type="GeneID" id="25259184"/>
<comment type="caution">
    <text evidence="2">The sequence shown here is derived from an EMBL/GenBank/DDBJ whole genome shotgun (WGS) entry which is preliminary data.</text>
</comment>
<protein>
    <submittedName>
        <fullName evidence="2">Uncharacterized protein</fullName>
    </submittedName>
</protein>
<feature type="compositionally biased region" description="Polar residues" evidence="1">
    <location>
        <begin position="7"/>
        <end position="16"/>
    </location>
</feature>
<dbReference type="EMBL" id="JMKJ01000155">
    <property type="protein sequence ID" value="KGG51930.1"/>
    <property type="molecule type" value="Genomic_DNA"/>
</dbReference>
<gene>
    <name evidence="2" type="ORF">DI09_23p50</name>
</gene>
<evidence type="ECO:0000313" key="2">
    <source>
        <dbReference type="EMBL" id="KGG51930.1"/>
    </source>
</evidence>
<feature type="region of interest" description="Disordered" evidence="1">
    <location>
        <begin position="1"/>
        <end position="36"/>
    </location>
</feature>
<dbReference type="HOGENOM" id="CLU_2210641_0_0_1"/>
<reference evidence="2 3" key="1">
    <citation type="submission" date="2014-04" db="EMBL/GenBank/DDBJ databases">
        <title>A new species of microsporidia sheds light on the evolution of extreme parasitism.</title>
        <authorList>
            <person name="Haag K.L."/>
            <person name="James T.Y."/>
            <person name="Larsson R."/>
            <person name="Schaer T.M."/>
            <person name="Refardt D."/>
            <person name="Pombert J.-F."/>
            <person name="Ebert D."/>
        </authorList>
    </citation>
    <scope>NUCLEOTIDE SEQUENCE [LARGE SCALE GENOMIC DNA]</scope>
    <source>
        <strain evidence="2 3">UGP3</strain>
        <tissue evidence="2">Spores</tissue>
    </source>
</reference>
<dbReference type="AlphaFoldDB" id="A0A098VSJ7"/>
<evidence type="ECO:0000313" key="3">
    <source>
        <dbReference type="Proteomes" id="UP000029725"/>
    </source>
</evidence>
<sequence length="107" mass="11392">MEPLSPFPTSFSPNEISDSNDPSSSSLSASDTDLIQDASLEEEDITAISDQSACQDLEAGSLLSKDIDVNTGAHMPTIRLKLVNILKSSNQPLLRESLGKCISALKV</sequence>
<feature type="compositionally biased region" description="Low complexity" evidence="1">
    <location>
        <begin position="17"/>
        <end position="33"/>
    </location>
</feature>